<dbReference type="GO" id="GO:0005737">
    <property type="term" value="C:cytoplasm"/>
    <property type="evidence" value="ECO:0007669"/>
    <property type="project" value="TreeGrafter"/>
</dbReference>
<accession>A0A9W6VJW6</accession>
<dbReference type="InterPro" id="IPR036188">
    <property type="entry name" value="FAD/NAD-bd_sf"/>
</dbReference>
<dbReference type="RefSeq" id="WP_285489254.1">
    <property type="nucleotide sequence ID" value="NZ_BSTI01000019.1"/>
</dbReference>
<dbReference type="EMBL" id="BSTI01000019">
    <property type="protein sequence ID" value="GLY69862.1"/>
    <property type="molecule type" value="Genomic_DNA"/>
</dbReference>
<sequence>MRPRRVVVIGAGMVGLSCAWSLQDYDVEVEVLDRGRAGHGASWGNAGFVAPAFTVPLPEPSILRYGIRAVLDRHSPVRLPVRADQELARFLLRMTRHCTWPQWKRAMAGYRGLNEQIFESFDAQLSAGVPAEIHEADVLAAFGDVAAAAGLHHELAGVAASGQRVEVDLLSGAEAKAAEPLLTDRIGFAMRVRGQRWLDPVAYTAALAEHVRDRGGQVTEQVNVTGVRRHGGGVVVECSDGRREADAVVLANGAWLPALAAEHGVRMPQFGGRGYSFTVPVRQPLAGPLYFPGARSALAPRGDRVRVTGVMEFQRPDAPLDHRAIATIIRALRPLLTGADWDRAEHRWVGARPLSADGIPLVGPSATEGVYVAGGHGMWGVTLGPLTGRMLAEHIATGATPAELAWLDPTR</sequence>
<dbReference type="Pfam" id="PF01266">
    <property type="entry name" value="DAO"/>
    <property type="match status" value="1"/>
</dbReference>
<evidence type="ECO:0000256" key="1">
    <source>
        <dbReference type="ARBA" id="ARBA00023002"/>
    </source>
</evidence>
<dbReference type="Gene3D" id="3.50.50.60">
    <property type="entry name" value="FAD/NAD(P)-binding domain"/>
    <property type="match status" value="2"/>
</dbReference>
<dbReference type="SUPFAM" id="SSF54373">
    <property type="entry name" value="FAD-linked reductases, C-terminal domain"/>
    <property type="match status" value="1"/>
</dbReference>
<gene>
    <name evidence="3" type="ORF">Atai01_64810</name>
</gene>
<dbReference type="PROSITE" id="PS51257">
    <property type="entry name" value="PROKAR_LIPOPROTEIN"/>
    <property type="match status" value="1"/>
</dbReference>
<proteinExistence type="predicted"/>
<comment type="caution">
    <text evidence="3">The sequence shown here is derived from an EMBL/GenBank/DDBJ whole genome shotgun (WGS) entry which is preliminary data.</text>
</comment>
<dbReference type="AlphaFoldDB" id="A0A9W6VJW6"/>
<evidence type="ECO:0000259" key="2">
    <source>
        <dbReference type="Pfam" id="PF01266"/>
    </source>
</evidence>
<evidence type="ECO:0000313" key="3">
    <source>
        <dbReference type="EMBL" id="GLY69862.1"/>
    </source>
</evidence>
<dbReference type="InterPro" id="IPR006076">
    <property type="entry name" value="FAD-dep_OxRdtase"/>
</dbReference>
<keyword evidence="4" id="KW-1185">Reference proteome</keyword>
<dbReference type="Proteomes" id="UP001165136">
    <property type="component" value="Unassembled WGS sequence"/>
</dbReference>
<dbReference type="Gene3D" id="3.30.9.10">
    <property type="entry name" value="D-Amino Acid Oxidase, subunit A, domain 2"/>
    <property type="match status" value="1"/>
</dbReference>
<name>A0A9W6VJW6_9PSEU</name>
<dbReference type="PANTHER" id="PTHR13847:SF289">
    <property type="entry name" value="GLYCINE OXIDASE"/>
    <property type="match status" value="1"/>
</dbReference>
<dbReference type="SUPFAM" id="SSF51905">
    <property type="entry name" value="FAD/NAD(P)-binding domain"/>
    <property type="match status" value="1"/>
</dbReference>
<keyword evidence="1" id="KW-0560">Oxidoreductase</keyword>
<evidence type="ECO:0000313" key="4">
    <source>
        <dbReference type="Proteomes" id="UP001165136"/>
    </source>
</evidence>
<dbReference type="GO" id="GO:0016491">
    <property type="term" value="F:oxidoreductase activity"/>
    <property type="evidence" value="ECO:0007669"/>
    <property type="project" value="UniProtKB-KW"/>
</dbReference>
<reference evidence="3" key="1">
    <citation type="submission" date="2023-03" db="EMBL/GenBank/DDBJ databases">
        <title>Amycolatopsis taiwanensis NBRC 103393.</title>
        <authorList>
            <person name="Ichikawa N."/>
            <person name="Sato H."/>
            <person name="Tonouchi N."/>
        </authorList>
    </citation>
    <scope>NUCLEOTIDE SEQUENCE</scope>
    <source>
        <strain evidence="3">NBRC 103393</strain>
    </source>
</reference>
<dbReference type="PANTHER" id="PTHR13847">
    <property type="entry name" value="SARCOSINE DEHYDROGENASE-RELATED"/>
    <property type="match status" value="1"/>
</dbReference>
<organism evidence="3 4">
    <name type="scientific">Amycolatopsis taiwanensis</name>
    <dbReference type="NCBI Taxonomy" id="342230"/>
    <lineage>
        <taxon>Bacteria</taxon>
        <taxon>Bacillati</taxon>
        <taxon>Actinomycetota</taxon>
        <taxon>Actinomycetes</taxon>
        <taxon>Pseudonocardiales</taxon>
        <taxon>Pseudonocardiaceae</taxon>
        <taxon>Amycolatopsis</taxon>
    </lineage>
</organism>
<feature type="domain" description="FAD dependent oxidoreductase" evidence="2">
    <location>
        <begin position="5"/>
        <end position="393"/>
    </location>
</feature>
<protein>
    <submittedName>
        <fullName evidence="3">D-amino-acid dehydrogenase</fullName>
    </submittedName>
</protein>